<evidence type="ECO:0008006" key="3">
    <source>
        <dbReference type="Google" id="ProtNLM"/>
    </source>
</evidence>
<accession>A0A1G2HG33</accession>
<proteinExistence type="predicted"/>
<dbReference type="InterPro" id="IPR036412">
    <property type="entry name" value="HAD-like_sf"/>
</dbReference>
<protein>
    <recommendedName>
        <fullName evidence="3">Nucleotidase</fullName>
    </recommendedName>
</protein>
<dbReference type="SUPFAM" id="SSF56784">
    <property type="entry name" value="HAD-like"/>
    <property type="match status" value="1"/>
</dbReference>
<dbReference type="InterPro" id="IPR023214">
    <property type="entry name" value="HAD_sf"/>
</dbReference>
<name>A0A1G2HG33_9BACT</name>
<evidence type="ECO:0000313" key="2">
    <source>
        <dbReference type="Proteomes" id="UP000176770"/>
    </source>
</evidence>
<dbReference type="AlphaFoldDB" id="A0A1G2HG33"/>
<dbReference type="EMBL" id="MHOK01000023">
    <property type="protein sequence ID" value="OGZ61413.1"/>
    <property type="molecule type" value="Genomic_DNA"/>
</dbReference>
<reference evidence="1 2" key="1">
    <citation type="journal article" date="2016" name="Nat. Commun.">
        <title>Thousands of microbial genomes shed light on interconnected biogeochemical processes in an aquifer system.</title>
        <authorList>
            <person name="Anantharaman K."/>
            <person name="Brown C.T."/>
            <person name="Hug L.A."/>
            <person name="Sharon I."/>
            <person name="Castelle C.J."/>
            <person name="Probst A.J."/>
            <person name="Thomas B.C."/>
            <person name="Singh A."/>
            <person name="Wilkins M.J."/>
            <person name="Karaoz U."/>
            <person name="Brodie E.L."/>
            <person name="Williams K.H."/>
            <person name="Hubbard S.S."/>
            <person name="Banfield J.F."/>
        </authorList>
    </citation>
    <scope>NUCLEOTIDE SEQUENCE [LARGE SCALE GENOMIC DNA]</scope>
</reference>
<dbReference type="Gene3D" id="3.40.50.1000">
    <property type="entry name" value="HAD superfamily/HAD-like"/>
    <property type="match status" value="1"/>
</dbReference>
<dbReference type="Proteomes" id="UP000176770">
    <property type="component" value="Unassembled WGS sequence"/>
</dbReference>
<comment type="caution">
    <text evidence="1">The sequence shown here is derived from an EMBL/GenBank/DDBJ whole genome shotgun (WGS) entry which is preliminary data.</text>
</comment>
<dbReference type="STRING" id="1802165.A3F94_00460"/>
<gene>
    <name evidence="1" type="ORF">A3F94_00460</name>
</gene>
<organism evidence="1 2">
    <name type="scientific">Candidatus Spechtbacteria bacterium RIFCSPLOWO2_12_FULL_38_22</name>
    <dbReference type="NCBI Taxonomy" id="1802165"/>
    <lineage>
        <taxon>Bacteria</taxon>
        <taxon>Candidatus Spechtiibacteriota</taxon>
    </lineage>
</organism>
<sequence>MSSKKTKLNIGSDFDGTIIDHSFQKIKLAKKYNYDLRPFETYSDIMKSIIPKDTAKEIQKSIYGELTLSSPITDFAKEVLEELTEIFNPIKIISRRGVYDNGPKYAIEWMRKYVIPPIKVEDVFFVLEDVEKDELAKKLKINVYIDDKESVLDKMPFVKYRFHFYPHGVDIKSKYPIVRSWREFLEICKKL</sequence>
<evidence type="ECO:0000313" key="1">
    <source>
        <dbReference type="EMBL" id="OGZ61413.1"/>
    </source>
</evidence>